<reference evidence="3" key="1">
    <citation type="submission" date="2022-03" db="EMBL/GenBank/DDBJ databases">
        <title>Draft genome sequence of Aduncisulcus paluster, a free-living microaerophilic Fornicata.</title>
        <authorList>
            <person name="Yuyama I."/>
            <person name="Kume K."/>
            <person name="Tamura T."/>
            <person name="Inagaki Y."/>
            <person name="Hashimoto T."/>
        </authorList>
    </citation>
    <scope>NUCLEOTIDE SEQUENCE</scope>
    <source>
        <strain evidence="3">NY0171</strain>
    </source>
</reference>
<dbReference type="EMBL" id="BQXS01012735">
    <property type="protein sequence ID" value="GKT27342.1"/>
    <property type="molecule type" value="Genomic_DNA"/>
</dbReference>
<dbReference type="PRINTS" id="PR00776">
    <property type="entry name" value="HEMOGLOBNASE"/>
</dbReference>
<keyword evidence="4" id="KW-1185">Reference proteome</keyword>
<name>A0ABQ5K5Y2_9EUKA</name>
<proteinExistence type="inferred from homology"/>
<comment type="caution">
    <text evidence="3">The sequence shown here is derived from an EMBL/GenBank/DDBJ whole genome shotgun (WGS) entry which is preliminary data.</text>
</comment>
<dbReference type="Gene3D" id="3.40.50.1460">
    <property type="match status" value="1"/>
</dbReference>
<comment type="similarity">
    <text evidence="1">Belongs to the peptidase C13 family.</text>
</comment>
<sequence length="438" mass="49368">MKEEVQLRMPEKSGGSSGKCSKQNAGTSEMFGGIEFEDDWFSQVCENPLKRALKRRHSPSIVQEDIGIEQKLKYGGISYVDRTHVSHGDDPKKEEKQSSTNPNQIFKHWIKYTEASERKDDHWLDSLLSNFRILIQLGFVKQLNHSKIIPIYETKFPFNSRGIDTFAAPYAVLVAGSSGWENYAHQSTVYQAYHDLIGRGFPISNIITMAVNDIIDNPMNPYPGVVQAYPNGPNVASTFNVDYIGNDVTALNFSNVLQGFIPVCNNACTYRVIPPNNFDEVFVFFVGYGGYEFINFPYGGPLDALSLSNIISSMYFGMTYSKMVIVIDAPQSGSMFKYIDANFHVLGIASSLETESSWTSYPDTIRGVNLSTLFGSSLLNELRVHKDDLYTTWQSIYDATYHWCGDYQHPVGFGDLDIANDYVFGYFDVPDLQRDYGL</sequence>
<protein>
    <submittedName>
        <fullName evidence="3">Peptidase C13, legumain like protein</fullName>
    </submittedName>
</protein>
<gene>
    <name evidence="3" type="ORF">ADUPG1_013779</name>
</gene>
<feature type="compositionally biased region" description="Low complexity" evidence="2">
    <location>
        <begin position="12"/>
        <end position="22"/>
    </location>
</feature>
<dbReference type="Pfam" id="PF01650">
    <property type="entry name" value="Peptidase_C13"/>
    <property type="match status" value="1"/>
</dbReference>
<evidence type="ECO:0000313" key="4">
    <source>
        <dbReference type="Proteomes" id="UP001057375"/>
    </source>
</evidence>
<dbReference type="Proteomes" id="UP001057375">
    <property type="component" value="Unassembled WGS sequence"/>
</dbReference>
<evidence type="ECO:0000256" key="2">
    <source>
        <dbReference type="SAM" id="MobiDB-lite"/>
    </source>
</evidence>
<dbReference type="PANTHER" id="PTHR12000:SF42">
    <property type="entry name" value="LEGUMAIN"/>
    <property type="match status" value="1"/>
</dbReference>
<dbReference type="InterPro" id="IPR001096">
    <property type="entry name" value="Peptidase_C13"/>
</dbReference>
<feature type="region of interest" description="Disordered" evidence="2">
    <location>
        <begin position="1"/>
        <end position="27"/>
    </location>
</feature>
<evidence type="ECO:0000256" key="1">
    <source>
        <dbReference type="ARBA" id="ARBA00009941"/>
    </source>
</evidence>
<accession>A0ABQ5K5Y2</accession>
<dbReference type="PANTHER" id="PTHR12000">
    <property type="entry name" value="HEMOGLOBINASE FAMILY MEMBER"/>
    <property type="match status" value="1"/>
</dbReference>
<feature type="compositionally biased region" description="Basic and acidic residues" evidence="2">
    <location>
        <begin position="1"/>
        <end position="11"/>
    </location>
</feature>
<evidence type="ECO:0000313" key="3">
    <source>
        <dbReference type="EMBL" id="GKT27342.1"/>
    </source>
</evidence>
<organism evidence="3 4">
    <name type="scientific">Aduncisulcus paluster</name>
    <dbReference type="NCBI Taxonomy" id="2918883"/>
    <lineage>
        <taxon>Eukaryota</taxon>
        <taxon>Metamonada</taxon>
        <taxon>Carpediemonas-like organisms</taxon>
        <taxon>Aduncisulcus</taxon>
    </lineage>
</organism>